<dbReference type="PANTHER" id="PTHR24023:SF1095">
    <property type="entry name" value="EGF-LIKE DOMAIN-CONTAINING PROTEIN"/>
    <property type="match status" value="1"/>
</dbReference>
<dbReference type="Pfam" id="PF01391">
    <property type="entry name" value="Collagen"/>
    <property type="match status" value="4"/>
</dbReference>
<dbReference type="Gene3D" id="1.20.5.320">
    <property type="entry name" value="6-Phosphogluconate Dehydrogenase, domain 3"/>
    <property type="match status" value="2"/>
</dbReference>
<feature type="compositionally biased region" description="Low complexity" evidence="1">
    <location>
        <begin position="431"/>
        <end position="448"/>
    </location>
</feature>
<dbReference type="GO" id="GO:0031012">
    <property type="term" value="C:extracellular matrix"/>
    <property type="evidence" value="ECO:0007669"/>
    <property type="project" value="TreeGrafter"/>
</dbReference>
<dbReference type="InterPro" id="IPR008160">
    <property type="entry name" value="Collagen"/>
</dbReference>
<evidence type="ECO:0000313" key="2">
    <source>
        <dbReference type="EMBL" id="DAF49684.1"/>
    </source>
</evidence>
<feature type="compositionally biased region" description="Low complexity" evidence="1">
    <location>
        <begin position="559"/>
        <end position="568"/>
    </location>
</feature>
<dbReference type="PANTHER" id="PTHR24023">
    <property type="entry name" value="COLLAGEN ALPHA"/>
    <property type="match status" value="1"/>
</dbReference>
<feature type="compositionally biased region" description="Low complexity" evidence="1">
    <location>
        <begin position="610"/>
        <end position="655"/>
    </location>
</feature>
<protein>
    <submittedName>
        <fullName evidence="2">Tail fiber protein</fullName>
    </submittedName>
</protein>
<feature type="compositionally biased region" description="Polar residues" evidence="1">
    <location>
        <begin position="676"/>
        <end position="693"/>
    </location>
</feature>
<evidence type="ECO:0000256" key="1">
    <source>
        <dbReference type="SAM" id="MobiDB-lite"/>
    </source>
</evidence>
<feature type="region of interest" description="Disordered" evidence="1">
    <location>
        <begin position="385"/>
        <end position="499"/>
    </location>
</feature>
<dbReference type="GO" id="GO:0030198">
    <property type="term" value="P:extracellular matrix organization"/>
    <property type="evidence" value="ECO:0007669"/>
    <property type="project" value="TreeGrafter"/>
</dbReference>
<proteinExistence type="predicted"/>
<feature type="compositionally biased region" description="Low complexity" evidence="1">
    <location>
        <begin position="188"/>
        <end position="197"/>
    </location>
</feature>
<dbReference type="GO" id="GO:0030020">
    <property type="term" value="F:extracellular matrix structural constituent conferring tensile strength"/>
    <property type="evidence" value="ECO:0007669"/>
    <property type="project" value="TreeGrafter"/>
</dbReference>
<reference evidence="2" key="1">
    <citation type="journal article" date="2021" name="Proc. Natl. Acad. Sci. U.S.A.">
        <title>A Catalog of Tens of Thousands of Viruses from Human Metagenomes Reveals Hidden Associations with Chronic Diseases.</title>
        <authorList>
            <person name="Tisza M.J."/>
            <person name="Buck C.B."/>
        </authorList>
    </citation>
    <scope>NUCLEOTIDE SEQUENCE</scope>
    <source>
        <strain evidence="2">CtZih56</strain>
    </source>
</reference>
<name>A0A8S5SF20_9CAUD</name>
<dbReference type="InterPro" id="IPR050149">
    <property type="entry name" value="Collagen_superfamily"/>
</dbReference>
<dbReference type="EMBL" id="BK032586">
    <property type="protein sequence ID" value="DAF49684.1"/>
    <property type="molecule type" value="Genomic_DNA"/>
</dbReference>
<dbReference type="GO" id="GO:0005615">
    <property type="term" value="C:extracellular space"/>
    <property type="evidence" value="ECO:0007669"/>
    <property type="project" value="TreeGrafter"/>
</dbReference>
<feature type="region of interest" description="Disordered" evidence="1">
    <location>
        <begin position="553"/>
        <end position="596"/>
    </location>
</feature>
<feature type="compositionally biased region" description="Low complexity" evidence="1">
    <location>
        <begin position="577"/>
        <end position="593"/>
    </location>
</feature>
<feature type="region of interest" description="Disordered" evidence="1">
    <location>
        <begin position="186"/>
        <end position="268"/>
    </location>
</feature>
<accession>A0A8S5SF20</accession>
<organism evidence="2">
    <name type="scientific">Podoviridae sp. ctZih56</name>
    <dbReference type="NCBI Taxonomy" id="2827741"/>
    <lineage>
        <taxon>Viruses</taxon>
        <taxon>Duplodnaviria</taxon>
        <taxon>Heunggongvirae</taxon>
        <taxon>Uroviricota</taxon>
        <taxon>Caudoviricetes</taxon>
    </lineage>
</organism>
<sequence>MKLTDAISQAVLLTGAAVDQSVMCRWLSELDGKLSLTLYKTDAIINYQMPGEDEESPALLVPYPWDGMYIHYLEAMCYYTTGDFGRYQNSMAMYNQGEEQFRKWCIRMHYPALGDTLKEMAEGETVVEDHLSALSNIKYYLSAYAIAVKHGYKGSEEQWLESLVGPQGEKGTPFTYADFTPAQLAALTGPQGPQGETGPRGEKGDTGARGPKGDTGAQGPAGPAGESIVGPQGPKGDTGEQGPKGETGATGPRGEKGDTGATGARGNRVWTTFSYPEDNSANGVQAGDLWIVPAKYGDLSQNDLAIYSGTPHDWEYVCHMEGTDGATWYNGTSVPTEYGLDTRYAKMGDYYLNTSDGYVWQRQMVAGSGGVQSAQWVSIGNIRGPQGVQGATGATGPQGEKGDAGAQGPQGEKGDTGATGAVGPQGEQGPKGDTGPTGPQGPQGIQGVKGEKGDTGEQGPQGIQGVKGDTGAQGPQGKTGPQGERGPTGPQGPTGAKGDTGAGFVVKGYYATAAALSAAVTSPAAGDAYGVGTGEPYDIYIYDGVGKKWVNNGPLQGAKGDTGPQGPKGDQGDPGEKGATGATGATGPQGPKGDAFTYADFTAAQLAALTGPQGPKGATGPTGPQGPTGATGETGATGPQGPTGPKGATGPQGPQGEKGATGPTGPQGPKGADGSNGITPTIGSNGNWYLGTTDTKKPSRGATGATGETGPQGPQGEKGATGATGPQGPKGATGPQGPQGEKGATGPQGPKPVKGTDYWTAADKSAMVNDVLAALPVWNGGSY</sequence>
<feature type="region of interest" description="Disordered" evidence="1">
    <location>
        <begin position="610"/>
        <end position="756"/>
    </location>
</feature>